<evidence type="ECO:0000313" key="1">
    <source>
        <dbReference type="EMBL" id="PQO31174.1"/>
    </source>
</evidence>
<sequence>MPGLINMSTRSFVLSVPSLDPIRDAIASQDESLVEALVEINRLELEKEYGKNPDEDEQEEIEEQMEECREHVEGMVMCDSPPDKEPGAWNYLVTALIDHFQMKKFWKYPINQDWKHYYIWEPYRGEIYERISPEANKLLMHLEKGRPFKGTGIDYDGCVFAWLTLEEVQTLHDALQPLDTSQFSEDYFQEFHQQLVETLAGVAQREHELFLKAH</sequence>
<dbReference type="EMBL" id="PUIA01000037">
    <property type="protein sequence ID" value="PQO31174.1"/>
    <property type="molecule type" value="Genomic_DNA"/>
</dbReference>
<accession>A0A2S8FGY0</accession>
<gene>
    <name evidence="1" type="ORF">C5Y96_12545</name>
</gene>
<protein>
    <submittedName>
        <fullName evidence="1">Uncharacterized protein</fullName>
    </submittedName>
</protein>
<name>A0A2S8FGY0_9BACT</name>
<proteinExistence type="predicted"/>
<reference evidence="1 2" key="1">
    <citation type="submission" date="2018-02" db="EMBL/GenBank/DDBJ databases">
        <title>Comparative genomes isolates from brazilian mangrove.</title>
        <authorList>
            <person name="Araujo J.E."/>
            <person name="Taketani R.G."/>
            <person name="Silva M.C.P."/>
            <person name="Loureco M.V."/>
            <person name="Andreote F.D."/>
        </authorList>
    </citation>
    <scope>NUCLEOTIDE SEQUENCE [LARGE SCALE GENOMIC DNA]</scope>
    <source>
        <strain evidence="1 2">HEX-2 MGV</strain>
    </source>
</reference>
<dbReference type="AlphaFoldDB" id="A0A2S8FGY0"/>
<comment type="caution">
    <text evidence="1">The sequence shown here is derived from an EMBL/GenBank/DDBJ whole genome shotgun (WGS) entry which is preliminary data.</text>
</comment>
<evidence type="ECO:0000313" key="2">
    <source>
        <dbReference type="Proteomes" id="UP000240009"/>
    </source>
</evidence>
<organism evidence="1 2">
    <name type="scientific">Blastopirellula marina</name>
    <dbReference type="NCBI Taxonomy" id="124"/>
    <lineage>
        <taxon>Bacteria</taxon>
        <taxon>Pseudomonadati</taxon>
        <taxon>Planctomycetota</taxon>
        <taxon>Planctomycetia</taxon>
        <taxon>Pirellulales</taxon>
        <taxon>Pirellulaceae</taxon>
        <taxon>Blastopirellula</taxon>
    </lineage>
</organism>
<dbReference type="Proteomes" id="UP000240009">
    <property type="component" value="Unassembled WGS sequence"/>
</dbReference>